<gene>
    <name evidence="11" type="ORF">GCM10023176_32660</name>
</gene>
<feature type="transmembrane region" description="Helical" evidence="9">
    <location>
        <begin position="350"/>
        <end position="369"/>
    </location>
</feature>
<dbReference type="PANTHER" id="PTHR33908:SF11">
    <property type="entry name" value="MEMBRANE PROTEIN"/>
    <property type="match status" value="1"/>
</dbReference>
<keyword evidence="7 9" id="KW-0472">Membrane</keyword>
<evidence type="ECO:0000256" key="1">
    <source>
        <dbReference type="ARBA" id="ARBA00004651"/>
    </source>
</evidence>
<reference evidence="12" key="1">
    <citation type="journal article" date="2019" name="Int. J. Syst. Evol. Microbiol.">
        <title>The Global Catalogue of Microorganisms (GCM) 10K type strain sequencing project: providing services to taxonomists for standard genome sequencing and annotation.</title>
        <authorList>
            <consortium name="The Broad Institute Genomics Platform"/>
            <consortium name="The Broad Institute Genome Sequencing Center for Infectious Disease"/>
            <person name="Wu L."/>
            <person name="Ma J."/>
        </authorList>
    </citation>
    <scope>NUCLEOTIDE SEQUENCE [LARGE SCALE GENOMIC DNA]</scope>
    <source>
        <strain evidence="12">JCM 3175</strain>
    </source>
</reference>
<keyword evidence="6 9" id="KW-1133">Transmembrane helix</keyword>
<name>A0ABP8SNJ4_9ACTN</name>
<feature type="region of interest" description="Disordered" evidence="8">
    <location>
        <begin position="1"/>
        <end position="36"/>
    </location>
</feature>
<sequence>MNDAETLVLPRLGPAEAGVEDPWGEDQGTAPGRPATDTPRWWVAAWLVPALLMGALSVLRAGAPGLRMEELATWAAAGSPWRDNWSTLRGGEATLAPYHLLMRAWAEVFGTSDLALRAPSILAMAAAAALVGTLAARMFTPGTGVLAGVVFALLPTSTRYAQEAQPYALTLLAAVLATSLLVPAIDRPRFWRFAGYAGAVAVLGLCDVAALLLLAGHGWAVFAFRRRMALRWLVAASVGALPAAALLRVAVQHGTHLAQVSRPSLDVLAATPRELFGVAALAALLFALALFSLPLRYSAAIYTAWAVVPPLGLLLIAQATPIWLAQSLLFTLPAWATLAAAALARAGARWSAAALAAIALIGAPVQVALREPDGHRQATRQLAEIIEARLQPGDGVVYGATDAGGGWVGRNLVAHYLAADRRPRDVLAAGPQRAGGRRPVAECTDVAACLRGTRRLWVVRLGERADPVHALGGPRERLLRTRYQVAQVWRPTGLTLALLVDERAEL</sequence>
<comment type="caution">
    <text evidence="11">The sequence shown here is derived from an EMBL/GenBank/DDBJ whole genome shotgun (WGS) entry which is preliminary data.</text>
</comment>
<evidence type="ECO:0000256" key="2">
    <source>
        <dbReference type="ARBA" id="ARBA00022475"/>
    </source>
</evidence>
<feature type="transmembrane region" description="Helical" evidence="9">
    <location>
        <begin position="300"/>
        <end position="317"/>
    </location>
</feature>
<evidence type="ECO:0000259" key="10">
    <source>
        <dbReference type="Pfam" id="PF13231"/>
    </source>
</evidence>
<dbReference type="InterPro" id="IPR038731">
    <property type="entry name" value="RgtA/B/C-like"/>
</dbReference>
<feature type="domain" description="Glycosyltransferase RgtA/B/C/D-like" evidence="10">
    <location>
        <begin position="100"/>
        <end position="244"/>
    </location>
</feature>
<dbReference type="EMBL" id="BAABGU010000017">
    <property type="protein sequence ID" value="GAA4571604.1"/>
    <property type="molecule type" value="Genomic_DNA"/>
</dbReference>
<evidence type="ECO:0000313" key="12">
    <source>
        <dbReference type="Proteomes" id="UP001500307"/>
    </source>
</evidence>
<feature type="transmembrane region" description="Helical" evidence="9">
    <location>
        <begin position="229"/>
        <end position="251"/>
    </location>
</feature>
<dbReference type="InterPro" id="IPR050297">
    <property type="entry name" value="LipidA_mod_glycosyltrf_83"/>
</dbReference>
<organism evidence="11 12">
    <name type="scientific">Micromonospora coerulea</name>
    <dbReference type="NCBI Taxonomy" id="47856"/>
    <lineage>
        <taxon>Bacteria</taxon>
        <taxon>Bacillati</taxon>
        <taxon>Actinomycetota</taxon>
        <taxon>Actinomycetes</taxon>
        <taxon>Micromonosporales</taxon>
        <taxon>Micromonosporaceae</taxon>
        <taxon>Micromonospora</taxon>
    </lineage>
</organism>
<dbReference type="Proteomes" id="UP001500307">
    <property type="component" value="Unassembled WGS sequence"/>
</dbReference>
<evidence type="ECO:0000256" key="3">
    <source>
        <dbReference type="ARBA" id="ARBA00022676"/>
    </source>
</evidence>
<accession>A0ABP8SNJ4</accession>
<dbReference type="RefSeq" id="WP_346120413.1">
    <property type="nucleotide sequence ID" value="NZ_BAABGU010000017.1"/>
</dbReference>
<evidence type="ECO:0000313" key="11">
    <source>
        <dbReference type="EMBL" id="GAA4571604.1"/>
    </source>
</evidence>
<keyword evidence="4" id="KW-0808">Transferase</keyword>
<dbReference type="PANTHER" id="PTHR33908">
    <property type="entry name" value="MANNOSYLTRANSFERASE YKCB-RELATED"/>
    <property type="match status" value="1"/>
</dbReference>
<comment type="subcellular location">
    <subcellularLocation>
        <location evidence="1">Cell membrane</location>
        <topology evidence="1">Multi-pass membrane protein</topology>
    </subcellularLocation>
</comment>
<feature type="transmembrane region" description="Helical" evidence="9">
    <location>
        <begin position="167"/>
        <end position="185"/>
    </location>
</feature>
<keyword evidence="2" id="KW-1003">Cell membrane</keyword>
<evidence type="ECO:0000256" key="6">
    <source>
        <dbReference type="ARBA" id="ARBA00022989"/>
    </source>
</evidence>
<evidence type="ECO:0000256" key="9">
    <source>
        <dbReference type="SAM" id="Phobius"/>
    </source>
</evidence>
<keyword evidence="3" id="KW-0328">Glycosyltransferase</keyword>
<feature type="transmembrane region" description="Helical" evidence="9">
    <location>
        <begin position="41"/>
        <end position="59"/>
    </location>
</feature>
<feature type="transmembrane region" description="Helical" evidence="9">
    <location>
        <begin position="197"/>
        <end position="222"/>
    </location>
</feature>
<proteinExistence type="predicted"/>
<keyword evidence="12" id="KW-1185">Reference proteome</keyword>
<evidence type="ECO:0000256" key="4">
    <source>
        <dbReference type="ARBA" id="ARBA00022679"/>
    </source>
</evidence>
<evidence type="ECO:0000256" key="8">
    <source>
        <dbReference type="SAM" id="MobiDB-lite"/>
    </source>
</evidence>
<evidence type="ECO:0000256" key="5">
    <source>
        <dbReference type="ARBA" id="ARBA00022692"/>
    </source>
</evidence>
<keyword evidence="5 9" id="KW-0812">Transmembrane</keyword>
<feature type="transmembrane region" description="Helical" evidence="9">
    <location>
        <begin position="138"/>
        <end position="155"/>
    </location>
</feature>
<feature type="transmembrane region" description="Helical" evidence="9">
    <location>
        <begin position="275"/>
        <end position="293"/>
    </location>
</feature>
<dbReference type="Pfam" id="PF13231">
    <property type="entry name" value="PMT_2"/>
    <property type="match status" value="1"/>
</dbReference>
<evidence type="ECO:0000256" key="7">
    <source>
        <dbReference type="ARBA" id="ARBA00023136"/>
    </source>
</evidence>
<protein>
    <recommendedName>
        <fullName evidence="10">Glycosyltransferase RgtA/B/C/D-like domain-containing protein</fullName>
    </recommendedName>
</protein>